<protein>
    <submittedName>
        <fullName evidence="2">Uncharacterized protein YbjT (DUF2867 family)</fullName>
    </submittedName>
</protein>
<dbReference type="SUPFAM" id="SSF51735">
    <property type="entry name" value="NAD(P)-binding Rossmann-fold domains"/>
    <property type="match status" value="1"/>
</dbReference>
<dbReference type="PANTHER" id="PTHR14097">
    <property type="entry name" value="OXIDOREDUCTASE HTATIP2"/>
    <property type="match status" value="1"/>
</dbReference>
<sequence>MSQIKSLLIAGASGLTGRALLDMALNDATLERVCVLVRQPLGIQHPKLTELVIDFNELEHYRSVLKADALLCCLGTTIKQAGSEARFKTVDYFYPLQLAMMAKMNGIRRFGVISSLGADAHSRHFYLRTKGQLEKALTALAFDRLVIARPSLLIGQRAEVRLGERLGLIVGRLAGGLLRGKWARYRPISAQAVAWNLLDAIKSDSGQQTLESDVLAAHFAAAHP</sequence>
<dbReference type="RefSeq" id="WP_184034498.1">
    <property type="nucleotide sequence ID" value="NZ_JACHHY010000002.1"/>
</dbReference>
<dbReference type="Gene3D" id="3.40.50.720">
    <property type="entry name" value="NAD(P)-binding Rossmann-like Domain"/>
    <property type="match status" value="1"/>
</dbReference>
<dbReference type="InterPro" id="IPR016040">
    <property type="entry name" value="NAD(P)-bd_dom"/>
</dbReference>
<dbReference type="AlphaFoldDB" id="A0A840MIW6"/>
<dbReference type="InterPro" id="IPR036291">
    <property type="entry name" value="NAD(P)-bd_dom_sf"/>
</dbReference>
<keyword evidence="3" id="KW-1185">Reference proteome</keyword>
<dbReference type="Proteomes" id="UP000575898">
    <property type="component" value="Unassembled WGS sequence"/>
</dbReference>
<accession>A0A840MIW6</accession>
<evidence type="ECO:0000259" key="1">
    <source>
        <dbReference type="Pfam" id="PF13460"/>
    </source>
</evidence>
<gene>
    <name evidence="2" type="ORF">HNQ59_000401</name>
</gene>
<dbReference type="PANTHER" id="PTHR14097:SF7">
    <property type="entry name" value="OXIDOREDUCTASE HTATIP2"/>
    <property type="match status" value="1"/>
</dbReference>
<comment type="caution">
    <text evidence="2">The sequence shown here is derived from an EMBL/GenBank/DDBJ whole genome shotgun (WGS) entry which is preliminary data.</text>
</comment>
<dbReference type="Pfam" id="PF13460">
    <property type="entry name" value="NAD_binding_10"/>
    <property type="match status" value="1"/>
</dbReference>
<organism evidence="2 3">
    <name type="scientific">Chitinivorax tropicus</name>
    <dbReference type="NCBI Taxonomy" id="714531"/>
    <lineage>
        <taxon>Bacteria</taxon>
        <taxon>Pseudomonadati</taxon>
        <taxon>Pseudomonadota</taxon>
        <taxon>Betaproteobacteria</taxon>
        <taxon>Chitinivorax</taxon>
    </lineage>
</organism>
<feature type="domain" description="NAD(P)-binding" evidence="1">
    <location>
        <begin position="11"/>
        <end position="143"/>
    </location>
</feature>
<proteinExistence type="predicted"/>
<dbReference type="EMBL" id="JACHHY010000002">
    <property type="protein sequence ID" value="MBB5017139.1"/>
    <property type="molecule type" value="Genomic_DNA"/>
</dbReference>
<name>A0A840MIW6_9PROT</name>
<evidence type="ECO:0000313" key="3">
    <source>
        <dbReference type="Proteomes" id="UP000575898"/>
    </source>
</evidence>
<reference evidence="2 3" key="1">
    <citation type="submission" date="2020-08" db="EMBL/GenBank/DDBJ databases">
        <title>Genomic Encyclopedia of Type Strains, Phase IV (KMG-IV): sequencing the most valuable type-strain genomes for metagenomic binning, comparative biology and taxonomic classification.</title>
        <authorList>
            <person name="Goeker M."/>
        </authorList>
    </citation>
    <scope>NUCLEOTIDE SEQUENCE [LARGE SCALE GENOMIC DNA]</scope>
    <source>
        <strain evidence="2 3">DSM 27165</strain>
    </source>
</reference>
<evidence type="ECO:0000313" key="2">
    <source>
        <dbReference type="EMBL" id="MBB5017139.1"/>
    </source>
</evidence>